<dbReference type="STRING" id="1122997.GCA_000425285_01005"/>
<dbReference type="PANTHER" id="PTHR42734">
    <property type="entry name" value="METAL TRANSPORT SYSTEM ATP-BINDING PROTEIN TM_0124-RELATED"/>
    <property type="match status" value="1"/>
</dbReference>
<sequence>MDAQTPVPSGHGTEPSDPDTRSQAAQLKGAEVTFGDRVLWHDVDLTVHTGEFVAVLGPNGAGKTTMLRVLLGQIPLSAGTATVAGHPVTKGSADIGYVPQQRAMDTLAPIRGRDLVTMGVDGHRWGPRWPSRARRRKVDDTIRQVGATSYAEAPISQLSGGEQQRLRIAQALVTDPALMLCDEPLLSLDIRHQDEVTLLIDQARRAHEIGVLFVTHEINPVLPYIDRVAYVAGGRVLVGTPDEVMRSETLSELYGSPVQVFRRNNRIVVLADEEHGPHEHGEHQAGTRD</sequence>
<keyword evidence="3" id="KW-0547">Nucleotide-binding</keyword>
<evidence type="ECO:0000313" key="8">
    <source>
        <dbReference type="Proteomes" id="UP000277858"/>
    </source>
</evidence>
<dbReference type="RefSeq" id="WP_028702717.1">
    <property type="nucleotide sequence ID" value="NZ_LR134473.1"/>
</dbReference>
<feature type="domain" description="ABC transporter" evidence="6">
    <location>
        <begin position="25"/>
        <end position="258"/>
    </location>
</feature>
<evidence type="ECO:0000256" key="5">
    <source>
        <dbReference type="SAM" id="MobiDB-lite"/>
    </source>
</evidence>
<dbReference type="PANTHER" id="PTHR42734:SF17">
    <property type="entry name" value="METAL TRANSPORT SYSTEM ATP-BINDING PROTEIN TM_0124-RELATED"/>
    <property type="match status" value="1"/>
</dbReference>
<dbReference type="CDD" id="cd03235">
    <property type="entry name" value="ABC_Metallic_Cations"/>
    <property type="match status" value="1"/>
</dbReference>
<dbReference type="AlphaFoldDB" id="A0A3S4V1I6"/>
<dbReference type="EC" id="3.6.3.-" evidence="7"/>
<dbReference type="InterPro" id="IPR003439">
    <property type="entry name" value="ABC_transporter-like_ATP-bd"/>
</dbReference>
<dbReference type="PROSITE" id="PS50893">
    <property type="entry name" value="ABC_TRANSPORTER_2"/>
    <property type="match status" value="1"/>
</dbReference>
<evidence type="ECO:0000256" key="1">
    <source>
        <dbReference type="ARBA" id="ARBA00005417"/>
    </source>
</evidence>
<dbReference type="Pfam" id="PF00005">
    <property type="entry name" value="ABC_tran"/>
    <property type="match status" value="1"/>
</dbReference>
<feature type="region of interest" description="Disordered" evidence="5">
    <location>
        <begin position="1"/>
        <end position="22"/>
    </location>
</feature>
<evidence type="ECO:0000313" key="7">
    <source>
        <dbReference type="EMBL" id="VEI02677.1"/>
    </source>
</evidence>
<organism evidence="7 8">
    <name type="scientific">Acidipropionibacterium jensenii</name>
    <dbReference type="NCBI Taxonomy" id="1749"/>
    <lineage>
        <taxon>Bacteria</taxon>
        <taxon>Bacillati</taxon>
        <taxon>Actinomycetota</taxon>
        <taxon>Actinomycetes</taxon>
        <taxon>Propionibacteriales</taxon>
        <taxon>Propionibacteriaceae</taxon>
        <taxon>Acidipropionibacterium</taxon>
    </lineage>
</organism>
<evidence type="ECO:0000256" key="4">
    <source>
        <dbReference type="ARBA" id="ARBA00022840"/>
    </source>
</evidence>
<dbReference type="EMBL" id="LR134473">
    <property type="protein sequence ID" value="VEI02677.1"/>
    <property type="molecule type" value="Genomic_DNA"/>
</dbReference>
<dbReference type="GO" id="GO:0005524">
    <property type="term" value="F:ATP binding"/>
    <property type="evidence" value="ECO:0007669"/>
    <property type="project" value="UniProtKB-KW"/>
</dbReference>
<dbReference type="InterPro" id="IPR017871">
    <property type="entry name" value="ABC_transporter-like_CS"/>
</dbReference>
<name>A0A3S4V1I6_9ACTN</name>
<dbReference type="InterPro" id="IPR027417">
    <property type="entry name" value="P-loop_NTPase"/>
</dbReference>
<comment type="similarity">
    <text evidence="1">Belongs to the ABC transporter superfamily.</text>
</comment>
<reference evidence="7 8" key="1">
    <citation type="submission" date="2018-12" db="EMBL/GenBank/DDBJ databases">
        <authorList>
            <consortium name="Pathogen Informatics"/>
        </authorList>
    </citation>
    <scope>NUCLEOTIDE SEQUENCE [LARGE SCALE GENOMIC DNA]</scope>
    <source>
        <strain evidence="7 8">NCTC13652</strain>
    </source>
</reference>
<accession>A0A3S4V1I6</accession>
<protein>
    <submittedName>
        <fullName evidence="7">Zinc import ATP-binding protein ZnuC</fullName>
        <ecNumber evidence="7">3.6.3.-</ecNumber>
    </submittedName>
</protein>
<dbReference type="OrthoDB" id="5296765at2"/>
<dbReference type="InterPro" id="IPR050153">
    <property type="entry name" value="Metal_Ion_Import_ABC"/>
</dbReference>
<keyword evidence="4 7" id="KW-0067">ATP-binding</keyword>
<evidence type="ECO:0000256" key="3">
    <source>
        <dbReference type="ARBA" id="ARBA00022741"/>
    </source>
</evidence>
<keyword evidence="7" id="KW-0378">Hydrolase</keyword>
<proteinExistence type="inferred from homology"/>
<dbReference type="SMART" id="SM00382">
    <property type="entry name" value="AAA"/>
    <property type="match status" value="1"/>
</dbReference>
<dbReference type="Proteomes" id="UP000277858">
    <property type="component" value="Chromosome"/>
</dbReference>
<dbReference type="Gene3D" id="3.40.50.300">
    <property type="entry name" value="P-loop containing nucleotide triphosphate hydrolases"/>
    <property type="match status" value="1"/>
</dbReference>
<dbReference type="PROSITE" id="PS00211">
    <property type="entry name" value="ABC_TRANSPORTER_1"/>
    <property type="match status" value="1"/>
</dbReference>
<dbReference type="SUPFAM" id="SSF52540">
    <property type="entry name" value="P-loop containing nucleoside triphosphate hydrolases"/>
    <property type="match status" value="1"/>
</dbReference>
<evidence type="ECO:0000256" key="2">
    <source>
        <dbReference type="ARBA" id="ARBA00022448"/>
    </source>
</evidence>
<dbReference type="GO" id="GO:0016887">
    <property type="term" value="F:ATP hydrolysis activity"/>
    <property type="evidence" value="ECO:0007669"/>
    <property type="project" value="InterPro"/>
</dbReference>
<gene>
    <name evidence="7" type="primary">znuC</name>
    <name evidence="7" type="ORF">NCTC13652_00857</name>
</gene>
<keyword evidence="2" id="KW-0813">Transport</keyword>
<evidence type="ECO:0000259" key="6">
    <source>
        <dbReference type="PROSITE" id="PS50893"/>
    </source>
</evidence>
<dbReference type="InterPro" id="IPR003593">
    <property type="entry name" value="AAA+_ATPase"/>
</dbReference>
<keyword evidence="8" id="KW-1185">Reference proteome</keyword>